<evidence type="ECO:0000313" key="3">
    <source>
        <dbReference type="Proteomes" id="UP000178645"/>
    </source>
</evidence>
<dbReference type="AlphaFoldDB" id="A0A1F6Y4G7"/>
<reference evidence="2 3" key="1">
    <citation type="journal article" date="2016" name="Nat. Commun.">
        <title>Thousands of microbial genomes shed light on interconnected biogeochemical processes in an aquifer system.</title>
        <authorList>
            <person name="Anantharaman K."/>
            <person name="Brown C.T."/>
            <person name="Hug L.A."/>
            <person name="Sharon I."/>
            <person name="Castelle C.J."/>
            <person name="Probst A.J."/>
            <person name="Thomas B.C."/>
            <person name="Singh A."/>
            <person name="Wilkins M.J."/>
            <person name="Karaoz U."/>
            <person name="Brodie E.L."/>
            <person name="Williams K.H."/>
            <person name="Hubbard S.S."/>
            <person name="Banfield J.F."/>
        </authorList>
    </citation>
    <scope>NUCLEOTIDE SEQUENCE [LARGE SCALE GENOMIC DNA]</scope>
</reference>
<keyword evidence="1" id="KW-0812">Transmembrane</keyword>
<name>A0A1F6Y4G7_9BACT</name>
<protein>
    <submittedName>
        <fullName evidence="2">Uncharacterized protein</fullName>
    </submittedName>
</protein>
<organism evidence="2 3">
    <name type="scientific">Candidatus Nomurabacteria bacterium RIFCSPLOWO2_12_FULL_44_11</name>
    <dbReference type="NCBI Taxonomy" id="1801796"/>
    <lineage>
        <taxon>Bacteria</taxon>
        <taxon>Candidatus Nomuraibacteriota</taxon>
    </lineage>
</organism>
<evidence type="ECO:0000313" key="2">
    <source>
        <dbReference type="EMBL" id="OGJ01273.1"/>
    </source>
</evidence>
<comment type="caution">
    <text evidence="2">The sequence shown here is derived from an EMBL/GenBank/DDBJ whole genome shotgun (WGS) entry which is preliminary data.</text>
</comment>
<feature type="transmembrane region" description="Helical" evidence="1">
    <location>
        <begin position="42"/>
        <end position="60"/>
    </location>
</feature>
<dbReference type="Proteomes" id="UP000178645">
    <property type="component" value="Unassembled WGS sequence"/>
</dbReference>
<keyword evidence="1" id="KW-0472">Membrane</keyword>
<evidence type="ECO:0000256" key="1">
    <source>
        <dbReference type="SAM" id="Phobius"/>
    </source>
</evidence>
<sequence length="96" mass="10570">MGFWNRKNLAGLVSMILVLWWLVAVSGENRASLTRQTALADLYLGTVALIAGLLFAYYASGVDRKKYWATQILVVALILMGLVSLVLGVLGMYTFK</sequence>
<proteinExistence type="predicted"/>
<dbReference type="EMBL" id="MFVU01000030">
    <property type="protein sequence ID" value="OGJ01273.1"/>
    <property type="molecule type" value="Genomic_DNA"/>
</dbReference>
<keyword evidence="1" id="KW-1133">Transmembrane helix</keyword>
<feature type="transmembrane region" description="Helical" evidence="1">
    <location>
        <begin position="72"/>
        <end position="95"/>
    </location>
</feature>
<gene>
    <name evidence="2" type="ORF">A3G53_03270</name>
</gene>
<accession>A0A1F6Y4G7</accession>